<dbReference type="InterPro" id="IPR052164">
    <property type="entry name" value="Anthracycline_SecMetBiosynth"/>
</dbReference>
<dbReference type="EMBL" id="NPIA01000004">
    <property type="protein sequence ID" value="OZM57041.1"/>
    <property type="molecule type" value="Genomic_DNA"/>
</dbReference>
<organism evidence="2 3">
    <name type="scientific">Lottiidibacillus patelloidae</name>
    <dbReference type="NCBI Taxonomy" id="2670334"/>
    <lineage>
        <taxon>Bacteria</taxon>
        <taxon>Bacillati</taxon>
        <taxon>Bacillota</taxon>
        <taxon>Bacilli</taxon>
        <taxon>Bacillales</taxon>
        <taxon>Bacillaceae</taxon>
        <taxon>Lottiidibacillus</taxon>
    </lineage>
</organism>
<accession>A0A263BTJ1</accession>
<reference evidence="3" key="1">
    <citation type="submission" date="2017-08" db="EMBL/GenBank/DDBJ databases">
        <authorList>
            <person name="Huang Z."/>
        </authorList>
    </citation>
    <scope>NUCLEOTIDE SEQUENCE [LARGE SCALE GENOMIC DNA]</scope>
    <source>
        <strain evidence="3">SA5d-4</strain>
    </source>
</reference>
<dbReference type="Gene3D" id="3.10.180.10">
    <property type="entry name" value="2,3-Dihydroxybiphenyl 1,2-Dioxygenase, domain 1"/>
    <property type="match status" value="1"/>
</dbReference>
<dbReference type="Proteomes" id="UP000217083">
    <property type="component" value="Unassembled WGS sequence"/>
</dbReference>
<dbReference type="RefSeq" id="WP_094924651.1">
    <property type="nucleotide sequence ID" value="NZ_NPIA01000004.1"/>
</dbReference>
<feature type="domain" description="VOC" evidence="1">
    <location>
        <begin position="11"/>
        <end position="125"/>
    </location>
</feature>
<comment type="caution">
    <text evidence="2">The sequence shown here is derived from an EMBL/GenBank/DDBJ whole genome shotgun (WGS) entry which is preliminary data.</text>
</comment>
<dbReference type="CDD" id="cd07247">
    <property type="entry name" value="SgaA_N_like"/>
    <property type="match status" value="1"/>
</dbReference>
<dbReference type="SUPFAM" id="SSF54593">
    <property type="entry name" value="Glyoxalase/Bleomycin resistance protein/Dihydroxybiphenyl dioxygenase"/>
    <property type="match status" value="1"/>
</dbReference>
<gene>
    <name evidence="2" type="ORF">CIB95_09750</name>
</gene>
<reference evidence="2 3" key="2">
    <citation type="submission" date="2017-09" db="EMBL/GenBank/DDBJ databases">
        <title>Bacillus patelloidae sp. nov., isolated from the intestinal tract of a marine limpet.</title>
        <authorList>
            <person name="Liu R."/>
            <person name="Dong C."/>
            <person name="Shao Z."/>
        </authorList>
    </citation>
    <scope>NUCLEOTIDE SEQUENCE [LARGE SCALE GENOMIC DNA]</scope>
    <source>
        <strain evidence="2 3">SA5d-4</strain>
    </source>
</reference>
<dbReference type="InterPro" id="IPR004360">
    <property type="entry name" value="Glyas_Fos-R_dOase_dom"/>
</dbReference>
<dbReference type="PANTHER" id="PTHR33993">
    <property type="entry name" value="GLYOXALASE-RELATED"/>
    <property type="match status" value="1"/>
</dbReference>
<dbReference type="InterPro" id="IPR029068">
    <property type="entry name" value="Glyas_Bleomycin-R_OHBP_Dase"/>
</dbReference>
<sequence length="125" mass="13828">MSEKNKSSIGTIAWRDLTVENAEEIKDFYCKVVGWKASPHDMGDYHDFDIKTPEGDTVTGICHAKESNANIPAQWLMYVKVESVKKSAEVCVENGGKIIDGPRQMGQMLFCIIQDPAGAVLAIHE</sequence>
<dbReference type="PROSITE" id="PS51819">
    <property type="entry name" value="VOC"/>
    <property type="match status" value="1"/>
</dbReference>
<dbReference type="InterPro" id="IPR037523">
    <property type="entry name" value="VOC_core"/>
</dbReference>
<protein>
    <recommendedName>
        <fullName evidence="1">VOC domain-containing protein</fullName>
    </recommendedName>
</protein>
<name>A0A263BTJ1_9BACI</name>
<evidence type="ECO:0000259" key="1">
    <source>
        <dbReference type="PROSITE" id="PS51819"/>
    </source>
</evidence>
<keyword evidence="3" id="KW-1185">Reference proteome</keyword>
<evidence type="ECO:0000313" key="2">
    <source>
        <dbReference type="EMBL" id="OZM57041.1"/>
    </source>
</evidence>
<dbReference type="PANTHER" id="PTHR33993:SF14">
    <property type="entry name" value="GB|AAF24581.1"/>
    <property type="match status" value="1"/>
</dbReference>
<dbReference type="AlphaFoldDB" id="A0A263BTJ1"/>
<evidence type="ECO:0000313" key="3">
    <source>
        <dbReference type="Proteomes" id="UP000217083"/>
    </source>
</evidence>
<proteinExistence type="predicted"/>
<dbReference type="Pfam" id="PF00903">
    <property type="entry name" value="Glyoxalase"/>
    <property type="match status" value="1"/>
</dbReference>